<dbReference type="RefSeq" id="WP_124231062.1">
    <property type="nucleotide sequence ID" value="NZ_JASNJJ010000016.1"/>
</dbReference>
<name>A0AAE8K616_CLOPF</name>
<organism evidence="2 3">
    <name type="scientific">Clostridium perfringens</name>
    <dbReference type="NCBI Taxonomy" id="1502"/>
    <lineage>
        <taxon>Bacteria</taxon>
        <taxon>Bacillati</taxon>
        <taxon>Bacillota</taxon>
        <taxon>Clostridia</taxon>
        <taxon>Eubacteriales</taxon>
        <taxon>Clostridiaceae</taxon>
        <taxon>Clostridium</taxon>
    </lineage>
</organism>
<dbReference type="EMBL" id="RQNR01000012">
    <property type="protein sequence ID" value="RQN22924.1"/>
    <property type="molecule type" value="Genomic_DNA"/>
</dbReference>
<protein>
    <submittedName>
        <fullName evidence="2">Uncharacterized protein</fullName>
    </submittedName>
</protein>
<evidence type="ECO:0000313" key="3">
    <source>
        <dbReference type="Proteomes" id="UP000273641"/>
    </source>
</evidence>
<keyword evidence="1" id="KW-0175">Coiled coil</keyword>
<reference evidence="2 3" key="1">
    <citation type="submission" date="2018-11" db="EMBL/GenBank/DDBJ databases">
        <title>Draft genome sequences of potential pathogenic Clostridium perfringens from environmental surface water in the North West Province, South Africa.</title>
        <authorList>
            <person name="Fourie J.C.J."/>
            <person name="Sanko T.J."/>
            <person name="Bezuidenhout C."/>
            <person name="Mienie C."/>
            <person name="Adeleke R."/>
        </authorList>
    </citation>
    <scope>NUCLEOTIDE SEQUENCE [LARGE SCALE GENOMIC DNA]</scope>
    <source>
        <strain evidence="2 3">SC4-C13</strain>
    </source>
</reference>
<feature type="coiled-coil region" evidence="1">
    <location>
        <begin position="161"/>
        <end position="188"/>
    </location>
</feature>
<dbReference type="Proteomes" id="UP000273641">
    <property type="component" value="Unassembled WGS sequence"/>
</dbReference>
<gene>
    <name evidence="2" type="ORF">EHZ11_14885</name>
</gene>
<sequence length="189" mass="21582">MKIYEENGKLYVESDYSREFVKGAKLLNGTWSGKAWVFNPENEEHVRKLLLDVYGCDGKTAVETVTVRVYLDKIKRVIRAEQSLEMFGKVLVRRAHRDRCVNLHPDAIVVAGSFPGYGGSVKNPRLENTEGTVIEVKNVPVAMVYKDEEFKDAIEIISEPKVSVKSLLEEKENLIKRLEEIDKLLKNLE</sequence>
<evidence type="ECO:0000256" key="1">
    <source>
        <dbReference type="SAM" id="Coils"/>
    </source>
</evidence>
<evidence type="ECO:0000313" key="2">
    <source>
        <dbReference type="EMBL" id="RQN22924.1"/>
    </source>
</evidence>
<dbReference type="AlphaFoldDB" id="A0AAE8K616"/>
<proteinExistence type="predicted"/>
<comment type="caution">
    <text evidence="2">The sequence shown here is derived from an EMBL/GenBank/DDBJ whole genome shotgun (WGS) entry which is preliminary data.</text>
</comment>
<accession>A0AAE8K616</accession>